<dbReference type="STRING" id="1122214.Mame_03293"/>
<feature type="transmembrane region" description="Helical" evidence="6">
    <location>
        <begin position="52"/>
        <end position="72"/>
    </location>
</feature>
<evidence type="ECO:0000256" key="6">
    <source>
        <dbReference type="SAM" id="Phobius"/>
    </source>
</evidence>
<keyword evidence="4 6" id="KW-1133">Transmembrane helix</keyword>
<dbReference type="Pfam" id="PF02653">
    <property type="entry name" value="BPD_transp_2"/>
    <property type="match status" value="1"/>
</dbReference>
<dbReference type="PANTHER" id="PTHR32196:SF72">
    <property type="entry name" value="RIBOSE IMPORT PERMEASE PROTEIN RBSC"/>
    <property type="match status" value="1"/>
</dbReference>
<dbReference type="CDD" id="cd06579">
    <property type="entry name" value="TM_PBP1_transp_AraH_like"/>
    <property type="match status" value="1"/>
</dbReference>
<dbReference type="PANTHER" id="PTHR32196">
    <property type="entry name" value="ABC TRANSPORTER PERMEASE PROTEIN YPHD-RELATED-RELATED"/>
    <property type="match status" value="1"/>
</dbReference>
<feature type="transmembrane region" description="Helical" evidence="6">
    <location>
        <begin position="222"/>
        <end position="241"/>
    </location>
</feature>
<organism evidence="7 8">
    <name type="scientific">Martelella mediterranea DSM 17316</name>
    <dbReference type="NCBI Taxonomy" id="1122214"/>
    <lineage>
        <taxon>Bacteria</taxon>
        <taxon>Pseudomonadati</taxon>
        <taxon>Pseudomonadota</taxon>
        <taxon>Alphaproteobacteria</taxon>
        <taxon>Hyphomicrobiales</taxon>
        <taxon>Aurantimonadaceae</taxon>
        <taxon>Martelella</taxon>
    </lineage>
</organism>
<feature type="transmembrane region" description="Helical" evidence="6">
    <location>
        <begin position="253"/>
        <end position="270"/>
    </location>
</feature>
<keyword evidence="3 6" id="KW-0812">Transmembrane</keyword>
<evidence type="ECO:0000256" key="3">
    <source>
        <dbReference type="ARBA" id="ARBA00022692"/>
    </source>
</evidence>
<evidence type="ECO:0000313" key="8">
    <source>
        <dbReference type="Proteomes" id="UP000191135"/>
    </source>
</evidence>
<dbReference type="OrthoDB" id="6384190at2"/>
<dbReference type="GO" id="GO:0022857">
    <property type="term" value="F:transmembrane transporter activity"/>
    <property type="evidence" value="ECO:0007669"/>
    <property type="project" value="InterPro"/>
</dbReference>
<dbReference type="eggNOG" id="COG1172">
    <property type="taxonomic scope" value="Bacteria"/>
</dbReference>
<evidence type="ECO:0000256" key="1">
    <source>
        <dbReference type="ARBA" id="ARBA00004651"/>
    </source>
</evidence>
<accession>A0A1U9Z4H0</accession>
<sequence>MSTDKTTQTRAPSALAILVRNPLAGVFVALVVIFAISALVSPYFLSGYNMSVIARGLAFVGLVTIAQSSLMILGELDLSLGTIGGLCGVVSGMLMVQAGLPWGMALVLALALGMALGFLNGFLVTTLGLHSLVLTIGTAGIYGGAILVLTKGVAITGIPQGIQFLGRGDVFGLPVPFLIMLVVLVIALFLTMKTSMGRYMYAIGNNAAAARMLGIRVDRIRILVFTFAGMLSALAGLLMVARLGTAQPSIGQTWVLAPIAAAVIGGVATTGGVGSPLGAIFGACIIAIIENIIVLFGVSPYWQGVVSGAIVVIAISFDAISRRYLRRDGA</sequence>
<evidence type="ECO:0000256" key="5">
    <source>
        <dbReference type="ARBA" id="ARBA00023136"/>
    </source>
</evidence>
<evidence type="ECO:0000256" key="4">
    <source>
        <dbReference type="ARBA" id="ARBA00022989"/>
    </source>
</evidence>
<dbReference type="EMBL" id="CP020330">
    <property type="protein sequence ID" value="AQZ52603.1"/>
    <property type="molecule type" value="Genomic_DNA"/>
</dbReference>
<keyword evidence="5 6" id="KW-0472">Membrane</keyword>
<proteinExistence type="predicted"/>
<feature type="transmembrane region" description="Helical" evidence="6">
    <location>
        <begin position="103"/>
        <end position="123"/>
    </location>
</feature>
<keyword evidence="2" id="KW-1003">Cell membrane</keyword>
<gene>
    <name evidence="7" type="primary">alsC_1</name>
    <name evidence="7" type="ORF">Mame_03293</name>
</gene>
<dbReference type="KEGG" id="mmed:Mame_03293"/>
<feature type="transmembrane region" description="Helical" evidence="6">
    <location>
        <begin position="170"/>
        <end position="192"/>
    </location>
</feature>
<name>A0A1U9Z4H0_9HYPH</name>
<feature type="transmembrane region" description="Helical" evidence="6">
    <location>
        <begin position="302"/>
        <end position="320"/>
    </location>
</feature>
<evidence type="ECO:0000256" key="2">
    <source>
        <dbReference type="ARBA" id="ARBA00022475"/>
    </source>
</evidence>
<dbReference type="AlphaFoldDB" id="A0A1U9Z4H0"/>
<keyword evidence="8" id="KW-1185">Reference proteome</keyword>
<feature type="transmembrane region" description="Helical" evidence="6">
    <location>
        <begin position="23"/>
        <end position="45"/>
    </location>
</feature>
<dbReference type="GO" id="GO:0005886">
    <property type="term" value="C:plasma membrane"/>
    <property type="evidence" value="ECO:0007669"/>
    <property type="project" value="UniProtKB-SubCell"/>
</dbReference>
<evidence type="ECO:0000313" key="7">
    <source>
        <dbReference type="EMBL" id="AQZ52603.1"/>
    </source>
</evidence>
<dbReference type="Proteomes" id="UP000191135">
    <property type="component" value="Chromosome"/>
</dbReference>
<feature type="transmembrane region" description="Helical" evidence="6">
    <location>
        <begin position="129"/>
        <end position="149"/>
    </location>
</feature>
<protein>
    <submittedName>
        <fullName evidence="7">D-allose transport system permease protein AlsC</fullName>
    </submittedName>
</protein>
<dbReference type="InterPro" id="IPR001851">
    <property type="entry name" value="ABC_transp_permease"/>
</dbReference>
<reference evidence="7 8" key="1">
    <citation type="submission" date="2017-03" db="EMBL/GenBank/DDBJ databases">
        <title>Foreign affairs: Plasmid Transfer between Roseobacters and Rhizobia.</title>
        <authorList>
            <person name="Bartling P."/>
            <person name="Bunk B."/>
            <person name="Overmann J."/>
            <person name="Brinkmann H."/>
            <person name="Petersen J."/>
        </authorList>
    </citation>
    <scope>NUCLEOTIDE SEQUENCE [LARGE SCALE GENOMIC DNA]</scope>
    <source>
        <strain evidence="7 8">MACL11</strain>
    </source>
</reference>
<comment type="subcellular location">
    <subcellularLocation>
        <location evidence="1">Cell membrane</location>
        <topology evidence="1">Multi-pass membrane protein</topology>
    </subcellularLocation>
</comment>
<dbReference type="RefSeq" id="WP_018064280.1">
    <property type="nucleotide sequence ID" value="NZ_AQWH01000006.1"/>
</dbReference>